<dbReference type="InterPro" id="IPR014949">
    <property type="entry name" value="DUF1820"/>
</dbReference>
<dbReference type="Proteomes" id="UP000198309">
    <property type="component" value="Unassembled WGS sequence"/>
</dbReference>
<reference evidence="2 3" key="2">
    <citation type="submission" date="2017-06" db="EMBL/GenBank/DDBJ databases">
        <authorList>
            <person name="Varghese N."/>
            <person name="Submissions S."/>
        </authorList>
    </citation>
    <scope>NUCLEOTIDE SEQUENCE [LARGE SCALE GENOMIC DNA]</scope>
    <source>
        <strain evidence="2 3">RLD-1</strain>
    </source>
</reference>
<gene>
    <name evidence="1" type="ORF">SAMN05216189_100536</name>
    <name evidence="2" type="ORF">SAMN06295949_108152</name>
</gene>
<evidence type="ECO:0000313" key="2">
    <source>
        <dbReference type="EMBL" id="SNS86196.1"/>
    </source>
</evidence>
<evidence type="ECO:0000313" key="3">
    <source>
        <dbReference type="Proteomes" id="UP000198309"/>
    </source>
</evidence>
<evidence type="ECO:0000313" key="1">
    <source>
        <dbReference type="EMBL" id="SDI43094.1"/>
    </source>
</evidence>
<sequence length="145" mass="16631">MTGHYSGARGPFLGLRARRLCYDSRLFSQSCHPPFMNKRENPIYKVVFLNQGQVFEMYAKQIYQSELWGFLEIEEFVFGERTQVVVDPSEEKLKAQFEGVIRSFVPLHAIIRIDEVERLGTPKISEAKGGGNVMPFPMPMPDKNS</sequence>
<dbReference type="EMBL" id="FNEC01000005">
    <property type="protein sequence ID" value="SDI43094.1"/>
    <property type="molecule type" value="Genomic_DNA"/>
</dbReference>
<evidence type="ECO:0000313" key="4">
    <source>
        <dbReference type="Proteomes" id="UP000199693"/>
    </source>
</evidence>
<reference evidence="1 4" key="1">
    <citation type="submission" date="2016-10" db="EMBL/GenBank/DDBJ databases">
        <authorList>
            <person name="de Groot N.N."/>
        </authorList>
    </citation>
    <scope>NUCLEOTIDE SEQUENCE [LARGE SCALE GENOMIC DNA]</scope>
    <source>
        <strain evidence="1 4">CCM 7361</strain>
    </source>
</reference>
<dbReference type="AlphaFoldDB" id="A0A239HXP0"/>
<dbReference type="Proteomes" id="UP000199693">
    <property type="component" value="Unassembled WGS sequence"/>
</dbReference>
<accession>A0A239HXP0</accession>
<protein>
    <recommendedName>
        <fullName evidence="5">DUF1820 domain-containing protein</fullName>
    </recommendedName>
</protein>
<evidence type="ECO:0008006" key="5">
    <source>
        <dbReference type="Google" id="ProtNLM"/>
    </source>
</evidence>
<keyword evidence="3" id="KW-1185">Reference proteome</keyword>
<dbReference type="EMBL" id="FZPC01000008">
    <property type="protein sequence ID" value="SNS86196.1"/>
    <property type="molecule type" value="Genomic_DNA"/>
</dbReference>
<organism evidence="1 4">
    <name type="scientific">Pseudomonas delhiensis</name>
    <dbReference type="NCBI Taxonomy" id="366289"/>
    <lineage>
        <taxon>Bacteria</taxon>
        <taxon>Pseudomonadati</taxon>
        <taxon>Pseudomonadota</taxon>
        <taxon>Gammaproteobacteria</taxon>
        <taxon>Pseudomonadales</taxon>
        <taxon>Pseudomonadaceae</taxon>
        <taxon>Pseudomonas</taxon>
    </lineage>
</organism>
<dbReference type="Pfam" id="PF08850">
    <property type="entry name" value="DUF1820"/>
    <property type="match status" value="1"/>
</dbReference>
<proteinExistence type="predicted"/>
<name>A0A239HXP0_9PSED</name>